<evidence type="ECO:0000313" key="3">
    <source>
        <dbReference type="Proteomes" id="UP001501480"/>
    </source>
</evidence>
<reference evidence="2 3" key="1">
    <citation type="journal article" date="2019" name="Int. J. Syst. Evol. Microbiol.">
        <title>The Global Catalogue of Microorganisms (GCM) 10K type strain sequencing project: providing services to taxonomists for standard genome sequencing and annotation.</title>
        <authorList>
            <consortium name="The Broad Institute Genomics Platform"/>
            <consortium name="The Broad Institute Genome Sequencing Center for Infectious Disease"/>
            <person name="Wu L."/>
            <person name="Ma J."/>
        </authorList>
    </citation>
    <scope>NUCLEOTIDE SEQUENCE [LARGE SCALE GENOMIC DNA]</scope>
    <source>
        <strain evidence="2 3">JCM 15749</strain>
    </source>
</reference>
<dbReference type="CDD" id="cd00586">
    <property type="entry name" value="4HBT"/>
    <property type="match status" value="1"/>
</dbReference>
<dbReference type="EMBL" id="BAAAPY010000003">
    <property type="protein sequence ID" value="GAA2074545.1"/>
    <property type="molecule type" value="Genomic_DNA"/>
</dbReference>
<dbReference type="Pfam" id="PF20791">
    <property type="entry name" value="Acyl-ACP_TE_C"/>
    <property type="match status" value="1"/>
</dbReference>
<dbReference type="Gene3D" id="3.10.129.10">
    <property type="entry name" value="Hotdog Thioesterase"/>
    <property type="match status" value="2"/>
</dbReference>
<dbReference type="InterPro" id="IPR049427">
    <property type="entry name" value="Acyl-ACP_TE_C"/>
</dbReference>
<protein>
    <recommendedName>
        <fullName evidence="1">Acyl-ACP thioesterase-like C-terminal domain-containing protein</fullName>
    </recommendedName>
</protein>
<dbReference type="InterPro" id="IPR029069">
    <property type="entry name" value="HotDog_dom_sf"/>
</dbReference>
<dbReference type="SUPFAM" id="SSF54637">
    <property type="entry name" value="Thioesterase/thiol ester dehydrase-isomerase"/>
    <property type="match status" value="2"/>
</dbReference>
<name>A0ABN2VVN7_9ACTN</name>
<dbReference type="Proteomes" id="UP001501480">
    <property type="component" value="Unassembled WGS sequence"/>
</dbReference>
<feature type="domain" description="Acyl-ACP thioesterase-like C-terminal" evidence="1">
    <location>
        <begin position="5"/>
        <end position="39"/>
    </location>
</feature>
<evidence type="ECO:0000259" key="1">
    <source>
        <dbReference type="Pfam" id="PF20791"/>
    </source>
</evidence>
<accession>A0ABN2VVN7</accession>
<organism evidence="2 3">
    <name type="scientific">Aeromicrobium halocynthiae</name>
    <dbReference type="NCBI Taxonomy" id="560557"/>
    <lineage>
        <taxon>Bacteria</taxon>
        <taxon>Bacillati</taxon>
        <taxon>Actinomycetota</taxon>
        <taxon>Actinomycetes</taxon>
        <taxon>Propionibacteriales</taxon>
        <taxon>Nocardioidaceae</taxon>
        <taxon>Aeromicrobium</taxon>
    </lineage>
</organism>
<dbReference type="RefSeq" id="WP_344325797.1">
    <property type="nucleotide sequence ID" value="NZ_BAAAPY010000003.1"/>
</dbReference>
<proteinExistence type="predicted"/>
<comment type="caution">
    <text evidence="2">The sequence shown here is derived from an EMBL/GenBank/DDBJ whole genome shotgun (WGS) entry which is preliminary data.</text>
</comment>
<keyword evidence="3" id="KW-1185">Reference proteome</keyword>
<gene>
    <name evidence="2" type="ORF">GCM10009821_11730</name>
</gene>
<evidence type="ECO:0000313" key="2">
    <source>
        <dbReference type="EMBL" id="GAA2074545.1"/>
    </source>
</evidence>
<sequence>MPDELIHDLPMRWADLDELGHVNNVVYVDYALEARAAHVRAGDLPALEVASATVEFLRPLLLSERPVRVRSTMVADELVQEIAPVGAASPFARVTTRATAATLAARPDAGADYRLRVRGSDLGPDGSATLTRVFEYAQESRIAALRGLHEEHGAMGRFVVARVDVVLAEPFTWRAEPYRARTSITHVGRSSLTLGTDFEEGRLGRSDAVLVGFDLATQRSRVLEDAEREILSRGC</sequence>